<dbReference type="AlphaFoldDB" id="A0A565CHP7"/>
<dbReference type="OrthoDB" id="6106870at2759"/>
<dbReference type="InterPro" id="IPR015660">
    <property type="entry name" value="MASH1/Ascl1a-like"/>
</dbReference>
<evidence type="ECO:0000313" key="8">
    <source>
        <dbReference type="EMBL" id="VVB13145.1"/>
    </source>
</evidence>
<comment type="subcellular location">
    <subcellularLocation>
        <location evidence="1">Nucleus</location>
    </subcellularLocation>
</comment>
<dbReference type="InterPro" id="IPR036638">
    <property type="entry name" value="HLH_DNA-bd_sf"/>
</dbReference>
<dbReference type="PANTHER" id="PTHR13935:SF41">
    <property type="entry name" value="TRANSCRIPTION FACTOR ORG2-RELATED"/>
    <property type="match status" value="1"/>
</dbReference>
<organism evidence="8 9">
    <name type="scientific">Arabis nemorensis</name>
    <dbReference type="NCBI Taxonomy" id="586526"/>
    <lineage>
        <taxon>Eukaryota</taxon>
        <taxon>Viridiplantae</taxon>
        <taxon>Streptophyta</taxon>
        <taxon>Embryophyta</taxon>
        <taxon>Tracheophyta</taxon>
        <taxon>Spermatophyta</taxon>
        <taxon>Magnoliopsida</taxon>
        <taxon>eudicotyledons</taxon>
        <taxon>Gunneridae</taxon>
        <taxon>Pentapetalae</taxon>
        <taxon>rosids</taxon>
        <taxon>malvids</taxon>
        <taxon>Brassicales</taxon>
        <taxon>Brassicaceae</taxon>
        <taxon>Arabideae</taxon>
        <taxon>Arabis</taxon>
    </lineage>
</organism>
<dbReference type="Gene3D" id="4.10.280.10">
    <property type="entry name" value="Helix-loop-helix DNA-binding domain"/>
    <property type="match status" value="1"/>
</dbReference>
<name>A0A565CHP7_9BRAS</name>
<gene>
    <name evidence="8" type="ORF">ANE_LOCUS23589</name>
</gene>
<dbReference type="Pfam" id="PF00010">
    <property type="entry name" value="HLH"/>
    <property type="match status" value="1"/>
</dbReference>
<evidence type="ECO:0000256" key="1">
    <source>
        <dbReference type="ARBA" id="ARBA00004123"/>
    </source>
</evidence>
<dbReference type="SMART" id="SM00353">
    <property type="entry name" value="HLH"/>
    <property type="match status" value="1"/>
</dbReference>
<dbReference type="InterPro" id="IPR011598">
    <property type="entry name" value="bHLH_dom"/>
</dbReference>
<evidence type="ECO:0000256" key="2">
    <source>
        <dbReference type="ARBA" id="ARBA00023015"/>
    </source>
</evidence>
<proteinExistence type="predicted"/>
<dbReference type="Proteomes" id="UP000489600">
    <property type="component" value="Unassembled WGS sequence"/>
</dbReference>
<evidence type="ECO:0000256" key="3">
    <source>
        <dbReference type="ARBA" id="ARBA00023125"/>
    </source>
</evidence>
<dbReference type="CDD" id="cd18914">
    <property type="entry name" value="bHLH_AtORG2_like"/>
    <property type="match status" value="1"/>
</dbReference>
<evidence type="ECO:0000256" key="4">
    <source>
        <dbReference type="ARBA" id="ARBA00023163"/>
    </source>
</evidence>
<dbReference type="PROSITE" id="PS50888">
    <property type="entry name" value="BHLH"/>
    <property type="match status" value="1"/>
</dbReference>
<protein>
    <recommendedName>
        <fullName evidence="7">BHLH domain-containing protein</fullName>
    </recommendedName>
</protein>
<dbReference type="GO" id="GO:0000981">
    <property type="term" value="F:DNA-binding transcription factor activity, RNA polymerase II-specific"/>
    <property type="evidence" value="ECO:0007669"/>
    <property type="project" value="TreeGrafter"/>
</dbReference>
<evidence type="ECO:0000259" key="7">
    <source>
        <dbReference type="PROSITE" id="PS50888"/>
    </source>
</evidence>
<dbReference type="GO" id="GO:0090575">
    <property type="term" value="C:RNA polymerase II transcription regulator complex"/>
    <property type="evidence" value="ECO:0007669"/>
    <property type="project" value="TreeGrafter"/>
</dbReference>
<reference evidence="8" key="1">
    <citation type="submission" date="2019-07" db="EMBL/GenBank/DDBJ databases">
        <authorList>
            <person name="Dittberner H."/>
        </authorList>
    </citation>
    <scope>NUCLEOTIDE SEQUENCE [LARGE SCALE GENOMIC DNA]</scope>
</reference>
<comment type="caution">
    <text evidence="8">The sequence shown here is derived from an EMBL/GenBank/DDBJ whole genome shotgun (WGS) entry which is preliminary data.</text>
</comment>
<keyword evidence="9" id="KW-1185">Reference proteome</keyword>
<evidence type="ECO:0000256" key="5">
    <source>
        <dbReference type="ARBA" id="ARBA00023242"/>
    </source>
</evidence>
<dbReference type="GO" id="GO:0010106">
    <property type="term" value="P:cellular response to iron ion starvation"/>
    <property type="evidence" value="ECO:0007669"/>
    <property type="project" value="UniProtKB-ARBA"/>
</dbReference>
<dbReference type="FunFam" id="4.10.280.10:FF:000074">
    <property type="entry name" value="Transcription factor ORG2"/>
    <property type="match status" value="1"/>
</dbReference>
<evidence type="ECO:0000313" key="9">
    <source>
        <dbReference type="Proteomes" id="UP000489600"/>
    </source>
</evidence>
<keyword evidence="5" id="KW-0539">Nucleus</keyword>
<sequence length="274" mass="31643">MCALTPTMFPNKQQEWYSSASTMEYPWLQSHQVDSFAPTLQYDLPSFLYPNPLLAQSDDSKSYNLHHQISLSHSIGTNSNTNNDQEVNLGTVLEKKLNHNASERDRRRKLNGLYSSLRDLLPPSDHKRKLSIPMTVSRVVKYIPEQKQELQRLSRKKEELLKRISRKTATLNHHQEQLINRSMMDSMDSSMSQRIAANWITDTEIALQIATSKWTSISDMLLRLEENGLHVISVSSSVSSTARIFYTLHLQMRGDCKVRLEELDDMIFGLRQSY</sequence>
<dbReference type="SUPFAM" id="SSF47459">
    <property type="entry name" value="HLH, helix-loop-helix DNA-binding domain"/>
    <property type="match status" value="1"/>
</dbReference>
<keyword evidence="3" id="KW-0238">DNA-binding</keyword>
<feature type="domain" description="BHLH" evidence="7">
    <location>
        <begin position="94"/>
        <end position="146"/>
    </location>
</feature>
<dbReference type="GO" id="GO:0046983">
    <property type="term" value="F:protein dimerization activity"/>
    <property type="evidence" value="ECO:0007669"/>
    <property type="project" value="InterPro"/>
</dbReference>
<dbReference type="EMBL" id="CABITT030000008">
    <property type="protein sequence ID" value="VVB13145.1"/>
    <property type="molecule type" value="Genomic_DNA"/>
</dbReference>
<feature type="coiled-coil region" evidence="6">
    <location>
        <begin position="143"/>
        <end position="177"/>
    </location>
</feature>
<accession>A0A565CHP7</accession>
<keyword evidence="2" id="KW-0805">Transcription regulation</keyword>
<evidence type="ECO:0000256" key="6">
    <source>
        <dbReference type="SAM" id="Coils"/>
    </source>
</evidence>
<keyword evidence="6" id="KW-0175">Coiled coil</keyword>
<keyword evidence="4" id="KW-0804">Transcription</keyword>
<dbReference type="GO" id="GO:0000977">
    <property type="term" value="F:RNA polymerase II transcription regulatory region sequence-specific DNA binding"/>
    <property type="evidence" value="ECO:0007669"/>
    <property type="project" value="TreeGrafter"/>
</dbReference>
<dbReference type="PANTHER" id="PTHR13935">
    <property type="entry name" value="ACHAETE-SCUTE TRANSCRIPTION FACTOR-RELATED"/>
    <property type="match status" value="1"/>
</dbReference>